<keyword evidence="6" id="KW-1185">Reference proteome</keyword>
<feature type="domain" description="Multidrug resistance protein MdtA-like C-terminal permuted SH3" evidence="4">
    <location>
        <begin position="319"/>
        <end position="372"/>
    </location>
</feature>
<dbReference type="EMBL" id="JBHRYC010000023">
    <property type="protein sequence ID" value="MFC3636527.1"/>
    <property type="molecule type" value="Genomic_DNA"/>
</dbReference>
<protein>
    <submittedName>
        <fullName evidence="5">Efflux RND transporter periplasmic adaptor subunit</fullName>
    </submittedName>
</protein>
<dbReference type="PANTHER" id="PTHR30469:SF18">
    <property type="entry name" value="RESISTANCE-NODULATION-CELL DIVISION (RND) EFFLUX MEMBRANE FUSION PROTEIN-RELATED"/>
    <property type="match status" value="1"/>
</dbReference>
<organism evidence="5 6">
    <name type="scientific">Camelimonas fluminis</name>
    <dbReference type="NCBI Taxonomy" id="1576911"/>
    <lineage>
        <taxon>Bacteria</taxon>
        <taxon>Pseudomonadati</taxon>
        <taxon>Pseudomonadota</taxon>
        <taxon>Alphaproteobacteria</taxon>
        <taxon>Hyphomicrobiales</taxon>
        <taxon>Chelatococcaceae</taxon>
        <taxon>Camelimonas</taxon>
    </lineage>
</organism>
<comment type="similarity">
    <text evidence="1">Belongs to the membrane fusion protein (MFP) (TC 8.A.1) family.</text>
</comment>
<dbReference type="Gene3D" id="2.40.420.20">
    <property type="match status" value="1"/>
</dbReference>
<dbReference type="InterPro" id="IPR058792">
    <property type="entry name" value="Beta-barrel_RND_2"/>
</dbReference>
<evidence type="ECO:0000313" key="5">
    <source>
        <dbReference type="EMBL" id="MFC3636527.1"/>
    </source>
</evidence>
<dbReference type="Gene3D" id="1.10.287.470">
    <property type="entry name" value="Helix hairpin bin"/>
    <property type="match status" value="1"/>
</dbReference>
<evidence type="ECO:0000259" key="4">
    <source>
        <dbReference type="Pfam" id="PF25967"/>
    </source>
</evidence>
<dbReference type="RefSeq" id="WP_191317412.1">
    <property type="nucleotide sequence ID" value="NZ_BNCG01000001.1"/>
</dbReference>
<proteinExistence type="inferred from homology"/>
<comment type="caution">
    <text evidence="5">The sequence shown here is derived from an EMBL/GenBank/DDBJ whole genome shotgun (WGS) entry which is preliminary data.</text>
</comment>
<dbReference type="Gene3D" id="2.40.30.170">
    <property type="match status" value="1"/>
</dbReference>
<evidence type="ECO:0000259" key="3">
    <source>
        <dbReference type="Pfam" id="PF25954"/>
    </source>
</evidence>
<sequence length="390" mass="41189">MTRLSSFVRSIRVPGSGDAPASHKGVFRGGRWRGGFVPAIALAGLTALSACNDKTPAKTSADRPVLVATVRYGEEDPARTLVATIRPRVESDHGFRVGGKVARRAVEVGQGVRAGDTLAVLDDVDLKLQAEQAEAELRAATGALAQATAAEKRAADLRQQGWSTQVAVDNSRAAAEEARGRIARAGRAVELTRNSISYARLKADADGVVTATLIEPGQVVAAGQPAIRIARSGEKEAIVAAPEIMLERIRKGEATLTLWARPDKTFKASLRELSPSADTVTRTYQARFSLPDADNDVQIGMTGTLSVKAAHSDRVARLPLAALFNQNAGPAVYVVKPDGSVALTPVKVKAYDSHDVIIAGGVNEGDRVIAMGVHSIDPARKVRVVDSLSF</sequence>
<reference evidence="6" key="1">
    <citation type="journal article" date="2019" name="Int. J. Syst. Evol. Microbiol.">
        <title>The Global Catalogue of Microorganisms (GCM) 10K type strain sequencing project: providing services to taxonomists for standard genome sequencing and annotation.</title>
        <authorList>
            <consortium name="The Broad Institute Genomics Platform"/>
            <consortium name="The Broad Institute Genome Sequencing Center for Infectious Disease"/>
            <person name="Wu L."/>
            <person name="Ma J."/>
        </authorList>
    </citation>
    <scope>NUCLEOTIDE SEQUENCE [LARGE SCALE GENOMIC DNA]</scope>
    <source>
        <strain evidence="6">KCTC 42282</strain>
    </source>
</reference>
<evidence type="ECO:0000313" key="6">
    <source>
        <dbReference type="Proteomes" id="UP001595704"/>
    </source>
</evidence>
<evidence type="ECO:0000256" key="1">
    <source>
        <dbReference type="ARBA" id="ARBA00009477"/>
    </source>
</evidence>
<dbReference type="SUPFAM" id="SSF111369">
    <property type="entry name" value="HlyD-like secretion proteins"/>
    <property type="match status" value="1"/>
</dbReference>
<name>A0ABV7UE78_9HYPH</name>
<accession>A0ABV7UE78</accession>
<dbReference type="InterPro" id="IPR006143">
    <property type="entry name" value="RND_pump_MFP"/>
</dbReference>
<dbReference type="PANTHER" id="PTHR30469">
    <property type="entry name" value="MULTIDRUG RESISTANCE PROTEIN MDTA"/>
    <property type="match status" value="1"/>
</dbReference>
<keyword evidence="2" id="KW-0175">Coiled coil</keyword>
<dbReference type="NCBIfam" id="TIGR01730">
    <property type="entry name" value="RND_mfp"/>
    <property type="match status" value="1"/>
</dbReference>
<feature type="coiled-coil region" evidence="2">
    <location>
        <begin position="130"/>
        <end position="160"/>
    </location>
</feature>
<dbReference type="Gene3D" id="2.40.50.100">
    <property type="match status" value="1"/>
</dbReference>
<evidence type="ECO:0000256" key="2">
    <source>
        <dbReference type="SAM" id="Coils"/>
    </source>
</evidence>
<feature type="domain" description="CusB-like beta-barrel" evidence="3">
    <location>
        <begin position="239"/>
        <end position="310"/>
    </location>
</feature>
<dbReference type="Proteomes" id="UP001595704">
    <property type="component" value="Unassembled WGS sequence"/>
</dbReference>
<dbReference type="Pfam" id="PF25954">
    <property type="entry name" value="Beta-barrel_RND_2"/>
    <property type="match status" value="1"/>
</dbReference>
<gene>
    <name evidence="5" type="ORF">ACFONL_03880</name>
</gene>
<dbReference type="InterPro" id="IPR058627">
    <property type="entry name" value="MdtA-like_C"/>
</dbReference>
<dbReference type="Pfam" id="PF25967">
    <property type="entry name" value="RND-MFP_C"/>
    <property type="match status" value="1"/>
</dbReference>